<dbReference type="GO" id="GO:0005886">
    <property type="term" value="C:plasma membrane"/>
    <property type="evidence" value="ECO:0007669"/>
    <property type="project" value="UniProtKB-SubCell"/>
</dbReference>
<dbReference type="SUPFAM" id="SSF103473">
    <property type="entry name" value="MFS general substrate transporter"/>
    <property type="match status" value="1"/>
</dbReference>
<evidence type="ECO:0000256" key="1">
    <source>
        <dbReference type="ARBA" id="ARBA00004651"/>
    </source>
</evidence>
<evidence type="ECO:0000256" key="2">
    <source>
        <dbReference type="ARBA" id="ARBA00022448"/>
    </source>
</evidence>
<dbReference type="Proteomes" id="UP000463951">
    <property type="component" value="Chromosome"/>
</dbReference>
<dbReference type="InterPro" id="IPR011701">
    <property type="entry name" value="MFS"/>
</dbReference>
<dbReference type="GO" id="GO:0022857">
    <property type="term" value="F:transmembrane transporter activity"/>
    <property type="evidence" value="ECO:0007669"/>
    <property type="project" value="InterPro"/>
</dbReference>
<keyword evidence="4 8" id="KW-0812">Transmembrane</keyword>
<dbReference type="PANTHER" id="PTHR23517">
    <property type="entry name" value="RESISTANCE PROTEIN MDTM, PUTATIVE-RELATED-RELATED"/>
    <property type="match status" value="1"/>
</dbReference>
<feature type="region of interest" description="Disordered" evidence="7">
    <location>
        <begin position="196"/>
        <end position="223"/>
    </location>
</feature>
<organism evidence="10 11">
    <name type="scientific">Streptomyces antimycoticus</name>
    <dbReference type="NCBI Taxonomy" id="68175"/>
    <lineage>
        <taxon>Bacteria</taxon>
        <taxon>Bacillati</taxon>
        <taxon>Actinomycetota</taxon>
        <taxon>Actinomycetes</taxon>
        <taxon>Kitasatosporales</taxon>
        <taxon>Streptomycetaceae</taxon>
        <taxon>Streptomyces</taxon>
        <taxon>Streptomyces violaceusniger group</taxon>
    </lineage>
</organism>
<evidence type="ECO:0000256" key="3">
    <source>
        <dbReference type="ARBA" id="ARBA00022475"/>
    </source>
</evidence>
<keyword evidence="6 8" id="KW-0472">Membrane</keyword>
<evidence type="ECO:0000256" key="6">
    <source>
        <dbReference type="ARBA" id="ARBA00023136"/>
    </source>
</evidence>
<feature type="transmembrane region" description="Helical" evidence="8">
    <location>
        <begin position="54"/>
        <end position="74"/>
    </location>
</feature>
<keyword evidence="5 8" id="KW-1133">Transmembrane helix</keyword>
<evidence type="ECO:0000259" key="9">
    <source>
        <dbReference type="PROSITE" id="PS50850"/>
    </source>
</evidence>
<evidence type="ECO:0000313" key="11">
    <source>
        <dbReference type="Proteomes" id="UP000463951"/>
    </source>
</evidence>
<accession>A0A499VGJ6</accession>
<keyword evidence="3" id="KW-1003">Cell membrane</keyword>
<evidence type="ECO:0000256" key="4">
    <source>
        <dbReference type="ARBA" id="ARBA00022692"/>
    </source>
</evidence>
<evidence type="ECO:0000313" key="10">
    <source>
        <dbReference type="EMBL" id="BBJ47306.1"/>
    </source>
</evidence>
<proteinExistence type="predicted"/>
<dbReference type="InterPro" id="IPR020846">
    <property type="entry name" value="MFS_dom"/>
</dbReference>
<evidence type="ECO:0000256" key="8">
    <source>
        <dbReference type="SAM" id="Phobius"/>
    </source>
</evidence>
<evidence type="ECO:0000256" key="7">
    <source>
        <dbReference type="SAM" id="MobiDB-lite"/>
    </source>
</evidence>
<dbReference type="InterPro" id="IPR050171">
    <property type="entry name" value="MFS_Transporters"/>
</dbReference>
<evidence type="ECO:0000256" key="5">
    <source>
        <dbReference type="ARBA" id="ARBA00022989"/>
    </source>
</evidence>
<protein>
    <recommendedName>
        <fullName evidence="9">Major facilitator superfamily (MFS) profile domain-containing protein</fullName>
    </recommendedName>
</protein>
<feature type="domain" description="Major facilitator superfamily (MFS) profile" evidence="9">
    <location>
        <begin position="1"/>
        <end position="223"/>
    </location>
</feature>
<keyword evidence="2" id="KW-0813">Transport</keyword>
<dbReference type="EMBL" id="AP019620">
    <property type="protein sequence ID" value="BBJ47306.1"/>
    <property type="molecule type" value="Genomic_DNA"/>
</dbReference>
<dbReference type="InterPro" id="IPR036259">
    <property type="entry name" value="MFS_trans_sf"/>
</dbReference>
<dbReference type="AlphaFoldDB" id="A0A499VGJ6"/>
<sequence length="223" mass="22933">MGANQFAPLIPAYQARDHLTQATVMAVFGAYAVGVIPALLFSGPHSDRHGRRSAVRLGVLLSLCSTLVMMAGAASPIGLYAGRFLAGLSAGVALGAGSAWVNELTSSTRAGTGARRATIAESAGFGGGPLASSAAAEWLPAPTVIPYVLHAALMCAVIPLLWNEPEPEPATPSTRSTSRLSVPTAARRFSTCISNPAALEDDPGAAPGPCQWRRWSARSSKSP</sequence>
<comment type="subcellular location">
    <subcellularLocation>
        <location evidence="1">Cell membrane</location>
        <topology evidence="1">Multi-pass membrane protein</topology>
    </subcellularLocation>
</comment>
<gene>
    <name evidence="10" type="ORF">SSPO_100240</name>
</gene>
<name>A0A499VGJ6_9ACTN</name>
<dbReference type="Gene3D" id="1.20.1250.20">
    <property type="entry name" value="MFS general substrate transporter like domains"/>
    <property type="match status" value="1"/>
</dbReference>
<feature type="transmembrane region" description="Helical" evidence="8">
    <location>
        <begin position="20"/>
        <end position="42"/>
    </location>
</feature>
<dbReference type="Pfam" id="PF07690">
    <property type="entry name" value="MFS_1"/>
    <property type="match status" value="1"/>
</dbReference>
<dbReference type="PROSITE" id="PS50850">
    <property type="entry name" value="MFS"/>
    <property type="match status" value="1"/>
</dbReference>
<reference evidence="10 11" key="1">
    <citation type="journal article" date="2020" name="Int. J. Syst. Evol. Microbiol.">
        <title>Reclassification of Streptomyces castelarensis and Streptomyces sporoclivatus as later heterotypic synonyms of Streptomyces antimycoticus.</title>
        <authorList>
            <person name="Komaki H."/>
            <person name="Tamura T."/>
        </authorList>
    </citation>
    <scope>NUCLEOTIDE SEQUENCE [LARGE SCALE GENOMIC DNA]</scope>
    <source>
        <strain evidence="10 11">NBRC 100767</strain>
    </source>
</reference>